<feature type="compositionally biased region" description="Basic residues" evidence="1">
    <location>
        <begin position="25"/>
        <end position="40"/>
    </location>
</feature>
<organism evidence="2">
    <name type="scientific">Mycobacterium xenopi 4042</name>
    <dbReference type="NCBI Taxonomy" id="1299334"/>
    <lineage>
        <taxon>Bacteria</taxon>
        <taxon>Bacillati</taxon>
        <taxon>Actinomycetota</taxon>
        <taxon>Actinomycetes</taxon>
        <taxon>Mycobacteriales</taxon>
        <taxon>Mycobacteriaceae</taxon>
        <taxon>Mycobacterium</taxon>
    </lineage>
</organism>
<accession>X8DBS2</accession>
<dbReference type="EMBL" id="JAOB01000027">
    <property type="protein sequence ID" value="EUA65521.1"/>
    <property type="molecule type" value="Genomic_DNA"/>
</dbReference>
<proteinExistence type="predicted"/>
<dbReference type="AlphaFoldDB" id="X8DBS2"/>
<sequence length="40" mass="4396">MADATVAPTGIQQDGRAGVAMLGHGRYRKRKKKTKTQLRV</sequence>
<feature type="region of interest" description="Disordered" evidence="1">
    <location>
        <begin position="17"/>
        <end position="40"/>
    </location>
</feature>
<evidence type="ECO:0000313" key="2">
    <source>
        <dbReference type="EMBL" id="EUA65521.1"/>
    </source>
</evidence>
<comment type="caution">
    <text evidence="2">The sequence shown here is derived from an EMBL/GenBank/DDBJ whole genome shotgun (WGS) entry which is preliminary data.</text>
</comment>
<reference evidence="2" key="1">
    <citation type="submission" date="2014-01" db="EMBL/GenBank/DDBJ databases">
        <authorList>
            <person name="Brown-Elliot B."/>
            <person name="Wallace R."/>
            <person name="Lenaerts A."/>
            <person name="Ordway D."/>
            <person name="DeGroote M.A."/>
            <person name="Parker T."/>
            <person name="Sizemore C."/>
            <person name="Tallon L.J."/>
            <person name="Sadzewicz L.K."/>
            <person name="Sengamalay N."/>
            <person name="Fraser C.M."/>
            <person name="Hine E."/>
            <person name="Shefchek K.A."/>
            <person name="Das S.P."/>
            <person name="Tettelin H."/>
        </authorList>
    </citation>
    <scope>NUCLEOTIDE SEQUENCE [LARGE SCALE GENOMIC DNA]</scope>
    <source>
        <strain evidence="2">4042</strain>
    </source>
</reference>
<dbReference type="PATRIC" id="fig|1299334.3.peg.2500"/>
<name>X8DBS2_MYCXE</name>
<gene>
    <name evidence="2" type="ORF">I553_10818</name>
</gene>
<protein>
    <submittedName>
        <fullName evidence="2">Uncharacterized protein</fullName>
    </submittedName>
</protein>
<evidence type="ECO:0000256" key="1">
    <source>
        <dbReference type="SAM" id="MobiDB-lite"/>
    </source>
</evidence>